<evidence type="ECO:0000256" key="1">
    <source>
        <dbReference type="SAM" id="SignalP"/>
    </source>
</evidence>
<organism evidence="2 3">
    <name type="scientific">Jannaschia aquimarina</name>
    <dbReference type="NCBI Taxonomy" id="935700"/>
    <lineage>
        <taxon>Bacteria</taxon>
        <taxon>Pseudomonadati</taxon>
        <taxon>Pseudomonadota</taxon>
        <taxon>Alphaproteobacteria</taxon>
        <taxon>Rhodobacterales</taxon>
        <taxon>Roseobacteraceae</taxon>
        <taxon>Jannaschia</taxon>
    </lineage>
</organism>
<keyword evidence="3" id="KW-1185">Reference proteome</keyword>
<accession>A0A0D1EEC6</accession>
<comment type="caution">
    <text evidence="2">The sequence shown here is derived from an EMBL/GenBank/DDBJ whole genome shotgun (WGS) entry which is preliminary data.</text>
</comment>
<name>A0A0D1EEC6_9RHOB</name>
<feature type="chain" id="PRO_5002229918" evidence="1">
    <location>
        <begin position="20"/>
        <end position="143"/>
    </location>
</feature>
<keyword evidence="1" id="KW-0732">Signal</keyword>
<evidence type="ECO:0000313" key="2">
    <source>
        <dbReference type="EMBL" id="KIT16064.1"/>
    </source>
</evidence>
<dbReference type="PROSITE" id="PS51257">
    <property type="entry name" value="PROKAR_LIPOPROTEIN"/>
    <property type="match status" value="1"/>
</dbReference>
<dbReference type="AlphaFoldDB" id="A0A0D1EEC6"/>
<dbReference type="EMBL" id="JYFE01000041">
    <property type="protein sequence ID" value="KIT16064.1"/>
    <property type="molecule type" value="Genomic_DNA"/>
</dbReference>
<proteinExistence type="predicted"/>
<protein>
    <submittedName>
        <fullName evidence="2">Uncharacterized protein</fullName>
    </submittedName>
</protein>
<dbReference type="Proteomes" id="UP000032232">
    <property type="component" value="Unassembled WGS sequence"/>
</dbReference>
<evidence type="ECO:0000313" key="3">
    <source>
        <dbReference type="Proteomes" id="UP000032232"/>
    </source>
</evidence>
<dbReference type="PATRIC" id="fig|935700.4.peg.2406"/>
<reference evidence="2 3" key="1">
    <citation type="submission" date="2015-02" db="EMBL/GenBank/DDBJ databases">
        <title>Genome Sequence of Jannaschia aquimarina DSM28248, a member of the Roseobacter clade.</title>
        <authorList>
            <person name="Voget S."/>
            <person name="Daniel R."/>
        </authorList>
    </citation>
    <scope>NUCLEOTIDE SEQUENCE [LARGE SCALE GENOMIC DNA]</scope>
    <source>
        <strain evidence="2 3">GSW-M26</strain>
    </source>
</reference>
<gene>
    <name evidence="2" type="ORF">jaqu_23360</name>
</gene>
<dbReference type="OrthoDB" id="7658657at2"/>
<feature type="signal peptide" evidence="1">
    <location>
        <begin position="1"/>
        <end position="19"/>
    </location>
</feature>
<sequence length="143" mass="15040">MRRVLLLCPLLLAACVETGGLSTGGAEGTPRFGASVVDVTARPSQVTFRMADGSRCIGERPEGERSGWSGVTDEACGYALPYSVSFSRGGQARRFTIEDPGGTLTGGGQAGPRAEVFVTDTDGQRRLFVRPLRNAVFEDAPTG</sequence>
<dbReference type="RefSeq" id="WP_089268376.1">
    <property type="nucleotide sequence ID" value="NZ_FZPF01000004.1"/>
</dbReference>